<evidence type="ECO:0000313" key="2">
    <source>
        <dbReference type="Proteomes" id="UP000694410"/>
    </source>
</evidence>
<dbReference type="Ensembl" id="ENSCCET00000033816.1">
    <property type="protein sequence ID" value="ENSCCEP00000022279.1"/>
    <property type="gene ID" value="ENSCCEG00000020111.1"/>
</dbReference>
<protein>
    <submittedName>
        <fullName evidence="1">Uncharacterized protein</fullName>
    </submittedName>
</protein>
<accession>A0A8C0VCW4</accession>
<sequence>TSPCWLHPDPGATGPAALMRHCPAAGAALCTERWIWGCCQSVQRGRFGVCSDERQIWGLLSVSSERQIWGLL</sequence>
<evidence type="ECO:0000313" key="1">
    <source>
        <dbReference type="Ensembl" id="ENSCCEP00000022279.1"/>
    </source>
</evidence>
<proteinExistence type="predicted"/>
<organism evidence="1 2">
    <name type="scientific">Cyanistes caeruleus</name>
    <name type="common">Eurasian blue tit</name>
    <name type="synonym">Parus caeruleus</name>
    <dbReference type="NCBI Taxonomy" id="156563"/>
    <lineage>
        <taxon>Eukaryota</taxon>
        <taxon>Metazoa</taxon>
        <taxon>Chordata</taxon>
        <taxon>Craniata</taxon>
        <taxon>Vertebrata</taxon>
        <taxon>Euteleostomi</taxon>
        <taxon>Archelosauria</taxon>
        <taxon>Archosauria</taxon>
        <taxon>Dinosauria</taxon>
        <taxon>Saurischia</taxon>
        <taxon>Theropoda</taxon>
        <taxon>Coelurosauria</taxon>
        <taxon>Aves</taxon>
        <taxon>Neognathae</taxon>
        <taxon>Neoaves</taxon>
        <taxon>Telluraves</taxon>
        <taxon>Australaves</taxon>
        <taxon>Passeriformes</taxon>
        <taxon>Paridae</taxon>
        <taxon>Cyanistes</taxon>
    </lineage>
</organism>
<dbReference type="AlphaFoldDB" id="A0A8C0VCW4"/>
<reference evidence="1" key="1">
    <citation type="submission" date="2025-08" db="UniProtKB">
        <authorList>
            <consortium name="Ensembl"/>
        </authorList>
    </citation>
    <scope>IDENTIFICATION</scope>
</reference>
<reference evidence="1" key="2">
    <citation type="submission" date="2025-09" db="UniProtKB">
        <authorList>
            <consortium name="Ensembl"/>
        </authorList>
    </citation>
    <scope>IDENTIFICATION</scope>
</reference>
<dbReference type="Proteomes" id="UP000694410">
    <property type="component" value="Unplaced"/>
</dbReference>
<name>A0A8C0VCW4_CYACU</name>
<keyword evidence="2" id="KW-1185">Reference proteome</keyword>